<sequence length="130" mass="14052">MSAITSQRNADAVGIRSCRRLPNSTGRKEGLLVVAFANLLMSLEPPLPQHPHTLDHSSRPHPLSTSPPPSYSSHLNAPPPPTPLITQHDLIPTPPPFSYSSHLNAPLPQLPRSLNTTPSLSFLLLTIPIT</sequence>
<protein>
    <submittedName>
        <fullName evidence="2">Uncharacterized protein</fullName>
    </submittedName>
</protein>
<dbReference type="Proteomes" id="UP001286313">
    <property type="component" value="Unassembled WGS sequence"/>
</dbReference>
<comment type="caution">
    <text evidence="2">The sequence shown here is derived from an EMBL/GenBank/DDBJ whole genome shotgun (WGS) entry which is preliminary data.</text>
</comment>
<gene>
    <name evidence="2" type="ORF">Pcinc_007690</name>
</gene>
<reference evidence="2" key="1">
    <citation type="submission" date="2023-10" db="EMBL/GenBank/DDBJ databases">
        <title>Genome assemblies of two species of porcelain crab, Petrolisthes cinctipes and Petrolisthes manimaculis (Anomura: Porcellanidae).</title>
        <authorList>
            <person name="Angst P."/>
        </authorList>
    </citation>
    <scope>NUCLEOTIDE SEQUENCE</scope>
    <source>
        <strain evidence="2">PB745_01</strain>
        <tissue evidence="2">Gill</tissue>
    </source>
</reference>
<evidence type="ECO:0000313" key="2">
    <source>
        <dbReference type="EMBL" id="KAK3888248.1"/>
    </source>
</evidence>
<name>A0AAE1KXY3_PETCI</name>
<organism evidence="2 3">
    <name type="scientific">Petrolisthes cinctipes</name>
    <name type="common">Flat porcelain crab</name>
    <dbReference type="NCBI Taxonomy" id="88211"/>
    <lineage>
        <taxon>Eukaryota</taxon>
        <taxon>Metazoa</taxon>
        <taxon>Ecdysozoa</taxon>
        <taxon>Arthropoda</taxon>
        <taxon>Crustacea</taxon>
        <taxon>Multicrustacea</taxon>
        <taxon>Malacostraca</taxon>
        <taxon>Eumalacostraca</taxon>
        <taxon>Eucarida</taxon>
        <taxon>Decapoda</taxon>
        <taxon>Pleocyemata</taxon>
        <taxon>Anomura</taxon>
        <taxon>Galatheoidea</taxon>
        <taxon>Porcellanidae</taxon>
        <taxon>Petrolisthes</taxon>
    </lineage>
</organism>
<feature type="region of interest" description="Disordered" evidence="1">
    <location>
        <begin position="45"/>
        <end position="91"/>
    </location>
</feature>
<proteinExistence type="predicted"/>
<keyword evidence="3" id="KW-1185">Reference proteome</keyword>
<dbReference type="EMBL" id="JAWQEG010000576">
    <property type="protein sequence ID" value="KAK3888248.1"/>
    <property type="molecule type" value="Genomic_DNA"/>
</dbReference>
<evidence type="ECO:0000313" key="3">
    <source>
        <dbReference type="Proteomes" id="UP001286313"/>
    </source>
</evidence>
<dbReference type="AlphaFoldDB" id="A0AAE1KXY3"/>
<evidence type="ECO:0000256" key="1">
    <source>
        <dbReference type="SAM" id="MobiDB-lite"/>
    </source>
</evidence>
<accession>A0AAE1KXY3</accession>